<comment type="subcellular location">
    <subcellularLocation>
        <location evidence="2">Golgi apparatus</location>
        <location evidence="2">Golgi stack membrane</location>
        <topology evidence="2">Single-pass type II membrane protein</topology>
    </subcellularLocation>
</comment>
<gene>
    <name evidence="15" type="ORF">BC349_04430</name>
</gene>
<dbReference type="PANTHER" id="PTHR43078">
    <property type="entry name" value="UDP-GLUCURONIC ACID DECARBOXYLASE-RELATED"/>
    <property type="match status" value="1"/>
</dbReference>
<keyword evidence="11" id="KW-0333">Golgi apparatus</keyword>
<evidence type="ECO:0000256" key="2">
    <source>
        <dbReference type="ARBA" id="ARBA00004447"/>
    </source>
</evidence>
<dbReference type="InterPro" id="IPR016040">
    <property type="entry name" value="NAD(P)-bd_dom"/>
</dbReference>
<keyword evidence="10" id="KW-0520">NAD</keyword>
<keyword evidence="8" id="KW-0735">Signal-anchor</keyword>
<evidence type="ECO:0000256" key="8">
    <source>
        <dbReference type="ARBA" id="ARBA00022968"/>
    </source>
</evidence>
<evidence type="ECO:0000256" key="10">
    <source>
        <dbReference type="ARBA" id="ARBA00023027"/>
    </source>
</evidence>
<feature type="domain" description="NAD(P)-binding" evidence="14">
    <location>
        <begin position="7"/>
        <end position="303"/>
    </location>
</feature>
<keyword evidence="6" id="KW-0812">Transmembrane</keyword>
<name>A0ABR7M596_9BACT</name>
<protein>
    <recommendedName>
        <fullName evidence="5">UDP-glucuronate decarboxylase</fullName>
        <ecNumber evidence="5">4.1.1.35</ecNumber>
    </recommendedName>
</protein>
<keyword evidence="12" id="KW-0472">Membrane</keyword>
<evidence type="ECO:0000259" key="14">
    <source>
        <dbReference type="Pfam" id="PF16363"/>
    </source>
</evidence>
<keyword evidence="16" id="KW-1185">Reference proteome</keyword>
<evidence type="ECO:0000256" key="12">
    <source>
        <dbReference type="ARBA" id="ARBA00023136"/>
    </source>
</evidence>
<comment type="similarity">
    <text evidence="4">Belongs to the NAD(P)-dependent epimerase/dehydratase family. UDP-glucuronic acid decarboxylase subfamily.</text>
</comment>
<evidence type="ECO:0000256" key="13">
    <source>
        <dbReference type="ARBA" id="ARBA00023239"/>
    </source>
</evidence>
<dbReference type="Gene3D" id="3.40.50.720">
    <property type="entry name" value="NAD(P)-binding Rossmann-like Domain"/>
    <property type="match status" value="1"/>
</dbReference>
<dbReference type="Pfam" id="PF16363">
    <property type="entry name" value="GDP_Man_Dehyd"/>
    <property type="match status" value="1"/>
</dbReference>
<dbReference type="SUPFAM" id="SSF51735">
    <property type="entry name" value="NAD(P)-binding Rossmann-fold domains"/>
    <property type="match status" value="1"/>
</dbReference>
<dbReference type="CDD" id="cd05230">
    <property type="entry name" value="UGD_SDR_e"/>
    <property type="match status" value="1"/>
</dbReference>
<dbReference type="Proteomes" id="UP000765802">
    <property type="component" value="Unassembled WGS sequence"/>
</dbReference>
<dbReference type="EMBL" id="MBUA01000001">
    <property type="protein sequence ID" value="MBC6490197.1"/>
    <property type="molecule type" value="Genomic_DNA"/>
</dbReference>
<evidence type="ECO:0000256" key="3">
    <source>
        <dbReference type="ARBA" id="ARBA00005100"/>
    </source>
</evidence>
<dbReference type="PRINTS" id="PR01713">
    <property type="entry name" value="NUCEPIMERASE"/>
</dbReference>
<dbReference type="InterPro" id="IPR036291">
    <property type="entry name" value="NAD(P)-bd_dom_sf"/>
</dbReference>
<dbReference type="InterPro" id="IPR044516">
    <property type="entry name" value="UXS-like"/>
</dbReference>
<keyword evidence="9" id="KW-1133">Transmembrane helix</keyword>
<dbReference type="PANTHER" id="PTHR43078:SF6">
    <property type="entry name" value="UDP-GLUCURONIC ACID DECARBOXYLASE 1"/>
    <property type="match status" value="1"/>
</dbReference>
<dbReference type="RefSeq" id="WP_187255518.1">
    <property type="nucleotide sequence ID" value="NZ_JBHULF010000006.1"/>
</dbReference>
<evidence type="ECO:0000256" key="5">
    <source>
        <dbReference type="ARBA" id="ARBA00012290"/>
    </source>
</evidence>
<keyword evidence="7" id="KW-0210">Decarboxylase</keyword>
<dbReference type="EC" id="4.1.1.35" evidence="5"/>
<reference evidence="15 16" key="1">
    <citation type="submission" date="2016-07" db="EMBL/GenBank/DDBJ databases">
        <title>Genome analysis of Flavihumibacter stibioxidans YS-17.</title>
        <authorList>
            <person name="Shi K."/>
            <person name="Han Y."/>
            <person name="Wang G."/>
        </authorList>
    </citation>
    <scope>NUCLEOTIDE SEQUENCE [LARGE SCALE GENOMIC DNA]</scope>
    <source>
        <strain evidence="15 16">YS-17</strain>
    </source>
</reference>
<accession>A0ABR7M596</accession>
<evidence type="ECO:0000256" key="7">
    <source>
        <dbReference type="ARBA" id="ARBA00022793"/>
    </source>
</evidence>
<sequence>MSAKRVLITGAAGFLGSHLCDRFIKEGFHVIAMDNLITGDLRNIEHLFKLEQFEFYHHDVSKFIHVPGELDYILHFASPASPIDYLKIPIQTLKVGALGTHNCLGLAKAKNARMLVASTSEVYGDPLVHPQTEEYWGNVNPVGPRGVYDEAKRFMESITMAYHTFHQVETRIVRIFNTYGPRMRLNDGRALPAFIGQALRGEDLTVFGDGSQTRSFCYVDDLIEGIYRLLMSDHPYPVNIGNPDEISLKDFAEEIIKLTGTQQKIVYRPLPKDDPKQRKPDITKAKELLGWEPKINRSEGVRTTYQYFKALPHEELFKQPKEFKSLHQ</sequence>
<evidence type="ECO:0000256" key="9">
    <source>
        <dbReference type="ARBA" id="ARBA00022989"/>
    </source>
</evidence>
<comment type="cofactor">
    <cofactor evidence="1">
        <name>NAD(+)</name>
        <dbReference type="ChEBI" id="CHEBI:57540"/>
    </cofactor>
</comment>
<organism evidence="15 16">
    <name type="scientific">Flavihumibacter stibioxidans</name>
    <dbReference type="NCBI Taxonomy" id="1834163"/>
    <lineage>
        <taxon>Bacteria</taxon>
        <taxon>Pseudomonadati</taxon>
        <taxon>Bacteroidota</taxon>
        <taxon>Chitinophagia</taxon>
        <taxon>Chitinophagales</taxon>
        <taxon>Chitinophagaceae</taxon>
        <taxon>Flavihumibacter</taxon>
    </lineage>
</organism>
<keyword evidence="13" id="KW-0456">Lyase</keyword>
<evidence type="ECO:0000256" key="6">
    <source>
        <dbReference type="ARBA" id="ARBA00022692"/>
    </source>
</evidence>
<evidence type="ECO:0000313" key="16">
    <source>
        <dbReference type="Proteomes" id="UP000765802"/>
    </source>
</evidence>
<comment type="caution">
    <text evidence="15">The sequence shown here is derived from an EMBL/GenBank/DDBJ whole genome shotgun (WGS) entry which is preliminary data.</text>
</comment>
<evidence type="ECO:0000256" key="11">
    <source>
        <dbReference type="ARBA" id="ARBA00023034"/>
    </source>
</evidence>
<evidence type="ECO:0000313" key="15">
    <source>
        <dbReference type="EMBL" id="MBC6490197.1"/>
    </source>
</evidence>
<comment type="pathway">
    <text evidence="3">Nucleotide-sugar biosynthesis; UDP-alpha-D-xylose biosynthesis; UDP-alpha-D-xylose from UDP-alpha-D-glucuronate: step 1/1.</text>
</comment>
<evidence type="ECO:0000256" key="4">
    <source>
        <dbReference type="ARBA" id="ARBA00007505"/>
    </source>
</evidence>
<evidence type="ECO:0000256" key="1">
    <source>
        <dbReference type="ARBA" id="ARBA00001911"/>
    </source>
</evidence>
<proteinExistence type="inferred from homology"/>